<evidence type="ECO:0000313" key="2">
    <source>
        <dbReference type="EMBL" id="KAK1799501.1"/>
    </source>
</evidence>
<dbReference type="SUPFAM" id="SSF56672">
    <property type="entry name" value="DNA/RNA polymerases"/>
    <property type="match status" value="1"/>
</dbReference>
<dbReference type="InterPro" id="IPR043128">
    <property type="entry name" value="Rev_trsase/Diguanyl_cyclase"/>
</dbReference>
<feature type="domain" description="Reverse transcriptase/retrotransposon-derived protein RNase H-like" evidence="1">
    <location>
        <begin position="37"/>
        <end position="138"/>
    </location>
</feature>
<proteinExistence type="predicted"/>
<name>A0AAD9DZ84_9TELE</name>
<evidence type="ECO:0000259" key="1">
    <source>
        <dbReference type="Pfam" id="PF17919"/>
    </source>
</evidence>
<evidence type="ECO:0000313" key="3">
    <source>
        <dbReference type="Proteomes" id="UP001239994"/>
    </source>
</evidence>
<dbReference type="Pfam" id="PF17919">
    <property type="entry name" value="RT_RNaseH_2"/>
    <property type="match status" value="1"/>
</dbReference>
<sequence>MRIPLQRGGLPGIRYPRGAIHWPFTDQLRGPVRKIKWTQEAEKAFEELKNAFTTTLVLQQPDLERPFLVEVDASDVGVGAVLLQHTGERGGLWPIAYFSRKLSPADRNYGVGDWKLLAIKLAFEEWWHWLEGARHPFTMYTDHKNLEYLQTTK</sequence>
<comment type="caution">
    <text evidence="2">The sequence shown here is derived from an EMBL/GenBank/DDBJ whole genome shotgun (WGS) entry which is preliminary data.</text>
</comment>
<reference evidence="2" key="1">
    <citation type="submission" date="2023-03" db="EMBL/GenBank/DDBJ databases">
        <title>Electrophorus voltai genome.</title>
        <authorList>
            <person name="Bian C."/>
        </authorList>
    </citation>
    <scope>NUCLEOTIDE SEQUENCE</scope>
    <source>
        <strain evidence="2">CB-2022</strain>
        <tissue evidence="2">Muscle</tissue>
    </source>
</reference>
<dbReference type="CDD" id="cd09274">
    <property type="entry name" value="RNase_HI_RT_Ty3"/>
    <property type="match status" value="1"/>
</dbReference>
<dbReference type="PANTHER" id="PTHR34072">
    <property type="entry name" value="ENZYMATIC POLYPROTEIN-RELATED"/>
    <property type="match status" value="1"/>
</dbReference>
<accession>A0AAD9DZ84</accession>
<protein>
    <recommendedName>
        <fullName evidence="1">Reverse transcriptase/retrotransposon-derived protein RNase H-like domain-containing protein</fullName>
    </recommendedName>
</protein>
<dbReference type="Gene3D" id="3.30.70.270">
    <property type="match status" value="1"/>
</dbReference>
<dbReference type="FunFam" id="3.10.20.370:FF:000003">
    <property type="entry name" value="Transposon Tf2-6 polyprotein"/>
    <property type="match status" value="1"/>
</dbReference>
<dbReference type="InterPro" id="IPR043502">
    <property type="entry name" value="DNA/RNA_pol_sf"/>
</dbReference>
<dbReference type="PANTHER" id="PTHR34072:SF42">
    <property type="entry name" value="INTEGRASE CATALYTIC DOMAIN-CONTAINING PROTEIN"/>
    <property type="match status" value="1"/>
</dbReference>
<gene>
    <name evidence="2" type="ORF">P4O66_000366</name>
</gene>
<dbReference type="Gene3D" id="3.10.20.370">
    <property type="match status" value="1"/>
</dbReference>
<dbReference type="InterPro" id="IPR041577">
    <property type="entry name" value="RT_RNaseH_2"/>
</dbReference>
<dbReference type="EMBL" id="JAROKS010000011">
    <property type="protein sequence ID" value="KAK1799501.1"/>
    <property type="molecule type" value="Genomic_DNA"/>
</dbReference>
<keyword evidence="3" id="KW-1185">Reference proteome</keyword>
<dbReference type="Proteomes" id="UP001239994">
    <property type="component" value="Unassembled WGS sequence"/>
</dbReference>
<organism evidence="2 3">
    <name type="scientific">Electrophorus voltai</name>
    <dbReference type="NCBI Taxonomy" id="2609070"/>
    <lineage>
        <taxon>Eukaryota</taxon>
        <taxon>Metazoa</taxon>
        <taxon>Chordata</taxon>
        <taxon>Craniata</taxon>
        <taxon>Vertebrata</taxon>
        <taxon>Euteleostomi</taxon>
        <taxon>Actinopterygii</taxon>
        <taxon>Neopterygii</taxon>
        <taxon>Teleostei</taxon>
        <taxon>Ostariophysi</taxon>
        <taxon>Gymnotiformes</taxon>
        <taxon>Gymnotoidei</taxon>
        <taxon>Gymnotidae</taxon>
        <taxon>Electrophorus</taxon>
    </lineage>
</organism>
<dbReference type="AlphaFoldDB" id="A0AAD9DZ84"/>